<evidence type="ECO:0000259" key="10">
    <source>
        <dbReference type="Pfam" id="PF13632"/>
    </source>
</evidence>
<feature type="domain" description="Glycosyltransferase 2-like" evidence="10">
    <location>
        <begin position="165"/>
        <end position="381"/>
    </location>
</feature>
<dbReference type="RefSeq" id="WP_034733445.1">
    <property type="nucleotide sequence ID" value="NZ_JPIN01000012.1"/>
</dbReference>
<dbReference type="PANTHER" id="PTHR43867:SF2">
    <property type="entry name" value="CELLULOSE SYNTHASE CATALYTIC SUBUNIT A [UDP-FORMING]"/>
    <property type="match status" value="1"/>
</dbReference>
<evidence type="ECO:0000256" key="2">
    <source>
        <dbReference type="ARBA" id="ARBA00004881"/>
    </source>
</evidence>
<dbReference type="NCBIfam" id="NF011305">
    <property type="entry name" value="PRK14716.1-3"/>
    <property type="match status" value="1"/>
</dbReference>
<name>A0A094IK12_9GAMM</name>
<dbReference type="InterPro" id="IPR050321">
    <property type="entry name" value="Glycosyltr_2/OpgH_subfam"/>
</dbReference>
<dbReference type="InterPro" id="IPR001173">
    <property type="entry name" value="Glyco_trans_2-like"/>
</dbReference>
<dbReference type="OrthoDB" id="5294733at2"/>
<protein>
    <recommendedName>
        <fullName evidence="13">Bacteriophage N4 adsorption protein B</fullName>
    </recommendedName>
</protein>
<evidence type="ECO:0000256" key="5">
    <source>
        <dbReference type="ARBA" id="ARBA00022692"/>
    </source>
</evidence>
<keyword evidence="12" id="KW-1185">Reference proteome</keyword>
<feature type="domain" description="Type II secretion system protein GspE N-terminal" evidence="9">
    <location>
        <begin position="546"/>
        <end position="623"/>
    </location>
</feature>
<evidence type="ECO:0000256" key="8">
    <source>
        <dbReference type="SAM" id="Phobius"/>
    </source>
</evidence>
<feature type="transmembrane region" description="Helical" evidence="8">
    <location>
        <begin position="430"/>
        <end position="450"/>
    </location>
</feature>
<dbReference type="Pfam" id="PF13632">
    <property type="entry name" value="Glyco_trans_2_3"/>
    <property type="match status" value="1"/>
</dbReference>
<evidence type="ECO:0000256" key="6">
    <source>
        <dbReference type="ARBA" id="ARBA00022989"/>
    </source>
</evidence>
<feature type="transmembrane region" description="Helical" evidence="8">
    <location>
        <begin position="16"/>
        <end position="41"/>
    </location>
</feature>
<comment type="caution">
    <text evidence="11">The sequence shown here is derived from an EMBL/GenBank/DDBJ whole genome shotgun (WGS) entry which is preliminary data.</text>
</comment>
<dbReference type="eggNOG" id="COG1215">
    <property type="taxonomic scope" value="Bacteria"/>
</dbReference>
<dbReference type="InterPro" id="IPR037257">
    <property type="entry name" value="T2SS_E_N_sf"/>
</dbReference>
<keyword evidence="5 8" id="KW-0812">Transmembrane</keyword>
<evidence type="ECO:0000313" key="11">
    <source>
        <dbReference type="EMBL" id="KFZ28060.1"/>
    </source>
</evidence>
<evidence type="ECO:0000256" key="7">
    <source>
        <dbReference type="ARBA" id="ARBA00023136"/>
    </source>
</evidence>
<dbReference type="GO" id="GO:0016020">
    <property type="term" value="C:membrane"/>
    <property type="evidence" value="ECO:0007669"/>
    <property type="project" value="UniProtKB-SubCell"/>
</dbReference>
<evidence type="ECO:0000256" key="3">
    <source>
        <dbReference type="ARBA" id="ARBA00022676"/>
    </source>
</evidence>
<feature type="transmembrane region" description="Helical" evidence="8">
    <location>
        <begin position="401"/>
        <end position="418"/>
    </location>
</feature>
<accession>A0A094IK12</accession>
<proteinExistence type="predicted"/>
<dbReference type="STRING" id="1517416.IDAT_10730"/>
<comment type="pathway">
    <text evidence="2">Glycan metabolism.</text>
</comment>
<dbReference type="Gene3D" id="3.30.300.160">
    <property type="entry name" value="Type II secretion system, protein E, N-terminal domain"/>
    <property type="match status" value="1"/>
</dbReference>
<gene>
    <name evidence="11" type="ORF">IDAT_10730</name>
</gene>
<dbReference type="SUPFAM" id="SSF53448">
    <property type="entry name" value="Nucleotide-diphospho-sugar transferases"/>
    <property type="match status" value="1"/>
</dbReference>
<keyword evidence="6 8" id="KW-1133">Transmembrane helix</keyword>
<dbReference type="GO" id="GO:0016757">
    <property type="term" value="F:glycosyltransferase activity"/>
    <property type="evidence" value="ECO:0007669"/>
    <property type="project" value="UniProtKB-KW"/>
</dbReference>
<keyword evidence="7 8" id="KW-0472">Membrane</keyword>
<reference evidence="11 12" key="1">
    <citation type="submission" date="2014-06" db="EMBL/GenBank/DDBJ databases">
        <title>Draft genome sequence of Idiomarina sp. MCCC 1A10513.</title>
        <authorList>
            <person name="Du J."/>
            <person name="Lai Q."/>
            <person name="Shao Z."/>
        </authorList>
    </citation>
    <scope>NUCLEOTIDE SEQUENCE [LARGE SCALE GENOMIC DNA]</scope>
    <source>
        <strain evidence="11 12">MCCC 1A10513</strain>
    </source>
</reference>
<dbReference type="InterPro" id="IPR007831">
    <property type="entry name" value="T2SS_GspE_N"/>
</dbReference>
<evidence type="ECO:0000313" key="12">
    <source>
        <dbReference type="Proteomes" id="UP000053718"/>
    </source>
</evidence>
<organism evidence="11 12">
    <name type="scientific">Pseudidiomarina atlantica</name>
    <dbReference type="NCBI Taxonomy" id="1517416"/>
    <lineage>
        <taxon>Bacteria</taxon>
        <taxon>Pseudomonadati</taxon>
        <taxon>Pseudomonadota</taxon>
        <taxon>Gammaproteobacteria</taxon>
        <taxon>Alteromonadales</taxon>
        <taxon>Idiomarinaceae</taxon>
        <taxon>Pseudidiomarina</taxon>
    </lineage>
</organism>
<comment type="subcellular location">
    <subcellularLocation>
        <location evidence="1">Membrane</location>
        <topology evidence="1">Multi-pass membrane protein</topology>
    </subcellularLocation>
</comment>
<sequence>MTWFDVFVLYLYGLKWLAIFVMVVLFLFGLDDLFIDFYYWVRWIYRKLTVYRKYDYADPDKLLNEPEKPLAIMVPAWQEVGVVDKMAANAAASLDYENYQIFIGTYPNDPETQAEVDHVVEHYPNVHKVICAEPGPTSKADCLNNIIASIVEFEKKTKIEFAGYILHDAEDVISSMELRLFNFLVGRKDMIQLPVYPFPQHWYNFTAAHYLDEFAELHGKDIVVRESLAGQVPSAGVGTCFSRRAILKLLKEGDGLPFDVRSLTEDYDIGFRLKSWGMEEIFVRYPVKMEQAQLRERSAGVSKRDGNVVCVREYFPTSYKASVRQKTRWIIGIIFQGSRKLKWTKDWKINYFLWRDRRGAFANVISFIAMALFIQLFIIWVVEKVSPSTYRVLSVFDDEPLIVFLLMANLFFLVNRLVHRFYFVKQYYGWFQGFMSIVRIFWGTLINFVASLRALKQVIQHGDPRKVAWDKTSHVFPVVAPPRKQPLGGILITNGKLTEAELERALLERPAGIRLGVYLVTAGFVTLDELSEAIAEQEYSSFQACDPFTLDPALIETLPAEIAFKYSIIPLAEDGKTLIVGREYALSPVAEAAISRRLKRPVRGCVTTQGAVTLGLRYWYMDDKDADPRPYLQQAQESGTLQESDIRLMRDAYFIRQLPFGTALVQSHVIDPAVMAQVMMAYDRRNEVRLGDYLVSEGIISDAQRDEASAYQKRHQIEMKELLAEAVAGQPGITCVF</sequence>
<evidence type="ECO:0000256" key="1">
    <source>
        <dbReference type="ARBA" id="ARBA00004141"/>
    </source>
</evidence>
<dbReference type="PANTHER" id="PTHR43867">
    <property type="entry name" value="CELLULOSE SYNTHASE CATALYTIC SUBUNIT A [UDP-FORMING]"/>
    <property type="match status" value="1"/>
</dbReference>
<keyword evidence="4" id="KW-0808">Transferase</keyword>
<dbReference type="NCBIfam" id="NF012033">
    <property type="entry name" value="PRK15489.1"/>
    <property type="match status" value="1"/>
</dbReference>
<evidence type="ECO:0008006" key="13">
    <source>
        <dbReference type="Google" id="ProtNLM"/>
    </source>
</evidence>
<dbReference type="SUPFAM" id="SSF160246">
    <property type="entry name" value="EspE N-terminal domain-like"/>
    <property type="match status" value="1"/>
</dbReference>
<keyword evidence="3" id="KW-0328">Glycosyltransferase</keyword>
<dbReference type="EMBL" id="JPIN01000012">
    <property type="protein sequence ID" value="KFZ28060.1"/>
    <property type="molecule type" value="Genomic_DNA"/>
</dbReference>
<dbReference type="AlphaFoldDB" id="A0A094IK12"/>
<feature type="transmembrane region" description="Helical" evidence="8">
    <location>
        <begin position="360"/>
        <end position="381"/>
    </location>
</feature>
<evidence type="ECO:0000259" key="9">
    <source>
        <dbReference type="Pfam" id="PF05157"/>
    </source>
</evidence>
<dbReference type="Pfam" id="PF05157">
    <property type="entry name" value="MshEN"/>
    <property type="match status" value="1"/>
</dbReference>
<dbReference type="Proteomes" id="UP000053718">
    <property type="component" value="Unassembled WGS sequence"/>
</dbReference>
<dbReference type="InterPro" id="IPR029044">
    <property type="entry name" value="Nucleotide-diphossugar_trans"/>
</dbReference>
<evidence type="ECO:0000256" key="4">
    <source>
        <dbReference type="ARBA" id="ARBA00022679"/>
    </source>
</evidence>